<dbReference type="EMBL" id="QOIP01000002">
    <property type="protein sequence ID" value="RLU25461.1"/>
    <property type="molecule type" value="Genomic_DNA"/>
</dbReference>
<dbReference type="OrthoDB" id="7701312at2759"/>
<evidence type="ECO:0000313" key="4">
    <source>
        <dbReference type="EMBL" id="RLU25461.1"/>
    </source>
</evidence>
<proteinExistence type="predicted"/>
<organism evidence="3 5">
    <name type="scientific">Ooceraea biroi</name>
    <name type="common">Clonal raider ant</name>
    <name type="synonym">Cerapachys biroi</name>
    <dbReference type="NCBI Taxonomy" id="2015173"/>
    <lineage>
        <taxon>Eukaryota</taxon>
        <taxon>Metazoa</taxon>
        <taxon>Ecdysozoa</taxon>
        <taxon>Arthropoda</taxon>
        <taxon>Hexapoda</taxon>
        <taxon>Insecta</taxon>
        <taxon>Pterygota</taxon>
        <taxon>Neoptera</taxon>
        <taxon>Endopterygota</taxon>
        <taxon>Hymenoptera</taxon>
        <taxon>Apocrita</taxon>
        <taxon>Aculeata</taxon>
        <taxon>Formicoidea</taxon>
        <taxon>Formicidae</taxon>
        <taxon>Dorylinae</taxon>
        <taxon>Ooceraea</taxon>
    </lineage>
</organism>
<dbReference type="Proteomes" id="UP000279307">
    <property type="component" value="Chromosome 2"/>
</dbReference>
<dbReference type="OMA" id="HDSHESS"/>
<feature type="transmembrane region" description="Helical" evidence="2">
    <location>
        <begin position="46"/>
        <end position="64"/>
    </location>
</feature>
<dbReference type="Proteomes" id="UP000053097">
    <property type="component" value="Unassembled WGS sequence"/>
</dbReference>
<reference evidence="4" key="2">
    <citation type="journal article" date="2018" name="Genome Res.">
        <title>The genomic architecture and molecular evolution of ant odorant receptors.</title>
        <authorList>
            <person name="McKenzie S.K."/>
            <person name="Kronauer D.J.C."/>
        </authorList>
    </citation>
    <scope>NUCLEOTIDE SEQUENCE [LARGE SCALE GENOMIC DNA]</scope>
    <source>
        <strain evidence="4">Clonal line C1</strain>
    </source>
</reference>
<keyword evidence="2" id="KW-0812">Transmembrane</keyword>
<keyword evidence="2" id="KW-1133">Transmembrane helix</keyword>
<feature type="region of interest" description="Disordered" evidence="1">
    <location>
        <begin position="131"/>
        <end position="156"/>
    </location>
</feature>
<keyword evidence="5" id="KW-1185">Reference proteome</keyword>
<sequence length="786" mass="89960">MKEQWKVDDKQQLAALEEGRLQEKKQEQAKNSDYENGCCSQECLQIILFLGCLLFCGWCFYVTYQNFRSEKIENQISNTIRETYHELMYEPQPETQKSQPNTESSVIFVEPEIFINKLNVLLEETDLLKEQDTKQDEATATDGRNTNAPSFINESDNVVQTSDLGLSMTALPENLHKDSTYDDTETFFHKQLLGKLHNGLYVTPEIINDAKEPENRNVFTEDNILHLTLNSHESDASSVDVSNNLESSRSDVTTISNLNDLPDHTVTPNLMNNSQDRKQKVFDFIETTAQDDQSDINFYNPYLLFDPESLEYLTDDSSISRSVSTQETSKHIENKPNYDIDAANKDRHDIDDSDLSMSENASSADEHIGNIKDWFEFWLPPPTMQDSIRYPWMKSDSVEDSSVFKLSGYIADNPQLKSKDTTRSSETSNPFSSGSQDTEMIEDVIPGNRCKVEITSGILKVKCPAIKFSEEWDLSSSESSTRVPSDVSHDNDNYRLYFENIDDYYTECDEDTASQSKDELISTENSDIKKSATSQYDDARTMVALEKSTPSVKISNGALLETVETDSSANTKDSSQDDAIYNTNEKELTTVPAFVSNYDFDTTKLNKQWNQLKIAELQKSLEEQDYLSGFIDTFKVNNLGFKKAKPLEAHKSGIEKKLGAIYDDEMNTLKRMHMEMMDKYGSTEENVDMCKSFPYMCRSLVSDTPIASRESIIYPHDSLPTFRKKRMTDNLTWQQEVSNALKEDSETADLLKNLERVYQKLEILAICIDKFHERYLLHNKLDDDYI</sequence>
<gene>
    <name evidence="4" type="ORF">DMN91_001617</name>
    <name evidence="3" type="ORF">X777_07143</name>
</gene>
<reference evidence="4" key="3">
    <citation type="submission" date="2018-07" db="EMBL/GenBank/DDBJ databases">
        <authorList>
            <person name="Mckenzie S.K."/>
            <person name="Kronauer D.J.C."/>
        </authorList>
    </citation>
    <scope>NUCLEOTIDE SEQUENCE</scope>
    <source>
        <strain evidence="4">Clonal line C1</strain>
    </source>
</reference>
<dbReference type="EMBL" id="KK107321">
    <property type="protein sequence ID" value="EZA52762.1"/>
    <property type="molecule type" value="Genomic_DNA"/>
</dbReference>
<keyword evidence="2" id="KW-0472">Membrane</keyword>
<evidence type="ECO:0000256" key="2">
    <source>
        <dbReference type="SAM" id="Phobius"/>
    </source>
</evidence>
<feature type="compositionally biased region" description="Polar residues" evidence="1">
    <location>
        <begin position="142"/>
        <end position="156"/>
    </location>
</feature>
<feature type="compositionally biased region" description="Polar residues" evidence="1">
    <location>
        <begin position="424"/>
        <end position="437"/>
    </location>
</feature>
<name>A0A026W9H6_OOCBI</name>
<evidence type="ECO:0000313" key="3">
    <source>
        <dbReference type="EMBL" id="EZA52762.1"/>
    </source>
</evidence>
<evidence type="ECO:0000256" key="1">
    <source>
        <dbReference type="SAM" id="MobiDB-lite"/>
    </source>
</evidence>
<feature type="compositionally biased region" description="Basic and acidic residues" evidence="1">
    <location>
        <begin position="328"/>
        <end position="347"/>
    </location>
</feature>
<protein>
    <submittedName>
        <fullName evidence="3">Uncharacterized protein</fullName>
    </submittedName>
</protein>
<evidence type="ECO:0000313" key="5">
    <source>
        <dbReference type="Proteomes" id="UP000053097"/>
    </source>
</evidence>
<reference evidence="3 5" key="1">
    <citation type="journal article" date="2014" name="Curr. Biol.">
        <title>The genome of the clonal raider ant Cerapachys biroi.</title>
        <authorList>
            <person name="Oxley P.R."/>
            <person name="Ji L."/>
            <person name="Fetter-Pruneda I."/>
            <person name="McKenzie S.K."/>
            <person name="Li C."/>
            <person name="Hu H."/>
            <person name="Zhang G."/>
            <person name="Kronauer D.J."/>
        </authorList>
    </citation>
    <scope>NUCLEOTIDE SEQUENCE [LARGE SCALE GENOMIC DNA]</scope>
</reference>
<accession>A0A026W9H6</accession>
<feature type="region of interest" description="Disordered" evidence="1">
    <location>
        <begin position="324"/>
        <end position="347"/>
    </location>
</feature>
<dbReference type="AlphaFoldDB" id="A0A026W9H6"/>
<feature type="region of interest" description="Disordered" evidence="1">
    <location>
        <begin position="415"/>
        <end position="437"/>
    </location>
</feature>